<gene>
    <name evidence="17" type="ORF">SOCEGT47_082850</name>
</gene>
<evidence type="ECO:0000259" key="15">
    <source>
        <dbReference type="Pfam" id="PF07715"/>
    </source>
</evidence>
<evidence type="ECO:0000256" key="3">
    <source>
        <dbReference type="ARBA" id="ARBA00022452"/>
    </source>
</evidence>
<dbReference type="Pfam" id="PF07715">
    <property type="entry name" value="Plug"/>
    <property type="match status" value="1"/>
</dbReference>
<protein>
    <submittedName>
        <fullName evidence="17">Uncharacterized protein</fullName>
    </submittedName>
</protein>
<evidence type="ECO:0000256" key="8">
    <source>
        <dbReference type="ARBA" id="ARBA00023170"/>
    </source>
</evidence>
<dbReference type="InterPro" id="IPR013229">
    <property type="entry name" value="PEGA"/>
</dbReference>
<evidence type="ECO:0000256" key="10">
    <source>
        <dbReference type="PROSITE-ProRule" id="PRU00339"/>
    </source>
</evidence>
<dbReference type="Gene3D" id="2.40.170.20">
    <property type="entry name" value="TonB-dependent receptor, beta-barrel domain"/>
    <property type="match status" value="1"/>
</dbReference>
<dbReference type="InterPro" id="IPR011990">
    <property type="entry name" value="TPR-like_helical_dom_sf"/>
</dbReference>
<feature type="chain" id="PRO_5020257869" evidence="13">
    <location>
        <begin position="26"/>
        <end position="1027"/>
    </location>
</feature>
<dbReference type="PROSITE" id="PS50005">
    <property type="entry name" value="TPR"/>
    <property type="match status" value="1"/>
</dbReference>
<dbReference type="Gene3D" id="2.170.130.10">
    <property type="entry name" value="TonB-dependent receptor, plug domain"/>
    <property type="match status" value="1"/>
</dbReference>
<keyword evidence="9 11" id="KW-0998">Cell outer membrane</keyword>
<dbReference type="AlphaFoldDB" id="A0A4P2QD44"/>
<comment type="similarity">
    <text evidence="11 12">Belongs to the TonB-dependent receptor family.</text>
</comment>
<dbReference type="PANTHER" id="PTHR30069:SF29">
    <property type="entry name" value="HEMOGLOBIN AND HEMOGLOBIN-HAPTOGLOBIN-BINDING PROTEIN 1-RELATED"/>
    <property type="match status" value="1"/>
</dbReference>
<keyword evidence="10" id="KW-0802">TPR repeat</keyword>
<dbReference type="GO" id="GO:0009279">
    <property type="term" value="C:cell outer membrane"/>
    <property type="evidence" value="ECO:0007669"/>
    <property type="project" value="UniProtKB-SubCell"/>
</dbReference>
<keyword evidence="2 11" id="KW-0813">Transport</keyword>
<evidence type="ECO:0000256" key="5">
    <source>
        <dbReference type="ARBA" id="ARBA00022729"/>
    </source>
</evidence>
<dbReference type="SUPFAM" id="SSF48452">
    <property type="entry name" value="TPR-like"/>
    <property type="match status" value="1"/>
</dbReference>
<feature type="repeat" description="TPR" evidence="10">
    <location>
        <begin position="65"/>
        <end position="98"/>
    </location>
</feature>
<evidence type="ECO:0000259" key="14">
    <source>
        <dbReference type="Pfam" id="PF00593"/>
    </source>
</evidence>
<name>A0A4P2QD44_SORCE</name>
<feature type="domain" description="PEGA" evidence="16">
    <location>
        <begin position="117"/>
        <end position="186"/>
    </location>
</feature>
<dbReference type="InterPro" id="IPR012910">
    <property type="entry name" value="Plug_dom"/>
</dbReference>
<proteinExistence type="inferred from homology"/>
<evidence type="ECO:0000313" key="18">
    <source>
        <dbReference type="Proteomes" id="UP000295781"/>
    </source>
</evidence>
<keyword evidence="4 11" id="KW-0812">Transmembrane</keyword>
<evidence type="ECO:0000256" key="9">
    <source>
        <dbReference type="ARBA" id="ARBA00023237"/>
    </source>
</evidence>
<dbReference type="GO" id="GO:0044718">
    <property type="term" value="P:siderophore transmembrane transport"/>
    <property type="evidence" value="ECO:0007669"/>
    <property type="project" value="TreeGrafter"/>
</dbReference>
<evidence type="ECO:0000256" key="11">
    <source>
        <dbReference type="PROSITE-ProRule" id="PRU01360"/>
    </source>
</evidence>
<keyword evidence="7 11" id="KW-0472">Membrane</keyword>
<dbReference type="Pfam" id="PF00593">
    <property type="entry name" value="TonB_dep_Rec_b-barrel"/>
    <property type="match status" value="1"/>
</dbReference>
<dbReference type="SUPFAM" id="SSF56935">
    <property type="entry name" value="Porins"/>
    <property type="match status" value="1"/>
</dbReference>
<dbReference type="PANTHER" id="PTHR30069">
    <property type="entry name" value="TONB-DEPENDENT OUTER MEMBRANE RECEPTOR"/>
    <property type="match status" value="1"/>
</dbReference>
<keyword evidence="3 11" id="KW-1134">Transmembrane beta strand</keyword>
<dbReference type="InterPro" id="IPR037066">
    <property type="entry name" value="Plug_dom_sf"/>
</dbReference>
<dbReference type="Proteomes" id="UP000295781">
    <property type="component" value="Chromosome"/>
</dbReference>
<evidence type="ECO:0000256" key="1">
    <source>
        <dbReference type="ARBA" id="ARBA00004571"/>
    </source>
</evidence>
<evidence type="ECO:0000259" key="16">
    <source>
        <dbReference type="Pfam" id="PF08308"/>
    </source>
</evidence>
<feature type="domain" description="TonB-dependent receptor-like beta-barrel" evidence="14">
    <location>
        <begin position="720"/>
        <end position="994"/>
    </location>
</feature>
<feature type="domain" description="PEGA" evidence="16">
    <location>
        <begin position="261"/>
        <end position="327"/>
    </location>
</feature>
<evidence type="ECO:0000256" key="7">
    <source>
        <dbReference type="ARBA" id="ARBA00023136"/>
    </source>
</evidence>
<dbReference type="InterPro" id="IPR000531">
    <property type="entry name" value="Beta-barrel_TonB"/>
</dbReference>
<sequence>MSFRRSALLIILISLLTFSGRPAWADDLADEADLHFRIATERYAARDYRGALEHFLVSNRLVPNRNVIFNIARTYEALQEYPDAFRYYVQALELEPNAARRPAIEEALGRIRPNVAVINVTTDPPGATVYINRRDLGGRGNTPRLLGFQPGKYKIIVDLEGYEPAEVDNVEAKVGDQTNVAVKLKRIVGTVRVVGEMAGTTVRVNDASGPPACTAPCDLTLPPGRHRLYLSQEGYQPSEQDVNVAAASTVVARYRLNPLTGSLVVNADERDALVEVDGKPMGFTPAVLNVQSGQRKVRVSLRGFRPVEETANVVAGQQTRIDISLRQLEEVEAASRSTEAVEDAPGSVTIIPGSELRAMGYPTVAEALRGVRGLYTTYDGVYTFAGVRGINLPGDFGNRMLTLLNGHSMNDSWVNLSYFDYLARTDLEDVERIEIVRGPGSVLYGTGAFSGVVNIVTKGRPTSSSVGFGVGTADNSLIRGRASFQLPLGRDSGVWMSVGAARSLGRDYYFGDYVGHPTTSDAEPEAGEPEDPNRYIYDGHSRNNDKFTVGTLQGRLWLKSFSAQWYLNSRSKTVPNGVAGTRLDVDKTTYRDTRGFVELSLAPRFGDKLATLTRASVNLYNFRDRLWLNPDYILMPHLYQAFDQEDFNDIWVLAEQRVEFSPIPQLKVTAGAEAQVHFMAAQRGEEMHCHSDGSCEGRVYLPLPENDEEGDEIDEHPYHILAAYALVDILPSDKIRISAGSRFDYYSTLKEKTVVPSPRLALIVKPYEQGNLKVTGGRAFRAPSIQELFYGYAAPLDDGTYLPIYNPSPDLEPEQVWSGEIEFTHRLSSTVSVLGAGYVNHLSDLIFQQGSQTFEDPTHYDNTTVPILVVGGEAELRREWRQGWMASVSYSYAKAQYLEKGDANALRQVPNSPEHMGSIRGAMPLFGKALGLASRLTVEAPRYDRNVRTYEELPPELRPDVPQTKTEPVVIWDIVVSGQVDLGGLRYNVGVYNVGDWRWSAPTAAQYTIAKFPQNGRTFLASINMNL</sequence>
<dbReference type="GO" id="GO:0015344">
    <property type="term" value="F:siderophore uptake transmembrane transporter activity"/>
    <property type="evidence" value="ECO:0007669"/>
    <property type="project" value="TreeGrafter"/>
</dbReference>
<evidence type="ECO:0000313" key="17">
    <source>
        <dbReference type="EMBL" id="AUX27687.1"/>
    </source>
</evidence>
<feature type="domain" description="PEGA" evidence="16">
    <location>
        <begin position="189"/>
        <end position="258"/>
    </location>
</feature>
<dbReference type="InterPro" id="IPR019734">
    <property type="entry name" value="TPR_rpt"/>
</dbReference>
<evidence type="ECO:0000256" key="4">
    <source>
        <dbReference type="ARBA" id="ARBA00022692"/>
    </source>
</evidence>
<dbReference type="EMBL" id="CP012670">
    <property type="protein sequence ID" value="AUX27687.1"/>
    <property type="molecule type" value="Genomic_DNA"/>
</dbReference>
<comment type="subcellular location">
    <subcellularLocation>
        <location evidence="1 11">Cell outer membrane</location>
        <topology evidence="1 11">Multi-pass membrane protein</topology>
    </subcellularLocation>
</comment>
<feature type="domain" description="TonB-dependent receptor plug" evidence="15">
    <location>
        <begin position="341"/>
        <end position="452"/>
    </location>
</feature>
<reference evidence="17 18" key="1">
    <citation type="submission" date="2015-09" db="EMBL/GenBank/DDBJ databases">
        <title>Sorangium comparison.</title>
        <authorList>
            <person name="Zaburannyi N."/>
            <person name="Bunk B."/>
            <person name="Overmann J."/>
            <person name="Mueller R."/>
        </authorList>
    </citation>
    <scope>NUCLEOTIDE SEQUENCE [LARGE SCALE GENOMIC DNA]</scope>
    <source>
        <strain evidence="17 18">So ceGT47</strain>
    </source>
</reference>
<dbReference type="RefSeq" id="WP_165373610.1">
    <property type="nucleotide sequence ID" value="NZ_CP012670.1"/>
</dbReference>
<keyword evidence="8" id="KW-0675">Receptor</keyword>
<dbReference type="PROSITE" id="PS52016">
    <property type="entry name" value="TONB_DEPENDENT_REC_3"/>
    <property type="match status" value="1"/>
</dbReference>
<organism evidence="17 18">
    <name type="scientific">Sorangium cellulosum</name>
    <name type="common">Polyangium cellulosum</name>
    <dbReference type="NCBI Taxonomy" id="56"/>
    <lineage>
        <taxon>Bacteria</taxon>
        <taxon>Pseudomonadati</taxon>
        <taxon>Myxococcota</taxon>
        <taxon>Polyangia</taxon>
        <taxon>Polyangiales</taxon>
        <taxon>Polyangiaceae</taxon>
        <taxon>Sorangium</taxon>
    </lineage>
</organism>
<feature type="signal peptide" evidence="13">
    <location>
        <begin position="1"/>
        <end position="25"/>
    </location>
</feature>
<keyword evidence="5 13" id="KW-0732">Signal</keyword>
<accession>A0A4P2QD44</accession>
<evidence type="ECO:0000256" key="2">
    <source>
        <dbReference type="ARBA" id="ARBA00022448"/>
    </source>
</evidence>
<dbReference type="InterPro" id="IPR039426">
    <property type="entry name" value="TonB-dep_rcpt-like"/>
</dbReference>
<keyword evidence="6 12" id="KW-0798">TonB box</keyword>
<evidence type="ECO:0000256" key="12">
    <source>
        <dbReference type="RuleBase" id="RU003357"/>
    </source>
</evidence>
<evidence type="ECO:0000256" key="6">
    <source>
        <dbReference type="ARBA" id="ARBA00023077"/>
    </source>
</evidence>
<dbReference type="Pfam" id="PF08308">
    <property type="entry name" value="PEGA"/>
    <property type="match status" value="3"/>
</dbReference>
<evidence type="ECO:0000256" key="13">
    <source>
        <dbReference type="SAM" id="SignalP"/>
    </source>
</evidence>
<dbReference type="InterPro" id="IPR036942">
    <property type="entry name" value="Beta-barrel_TonB_sf"/>
</dbReference>
<dbReference type="Gene3D" id="1.25.40.10">
    <property type="entry name" value="Tetratricopeptide repeat domain"/>
    <property type="match status" value="1"/>
</dbReference>